<dbReference type="EMBL" id="JASBWU010000010">
    <property type="protein sequence ID" value="KAJ9118739.1"/>
    <property type="molecule type" value="Genomic_DNA"/>
</dbReference>
<proteinExistence type="predicted"/>
<dbReference type="Proteomes" id="UP001243375">
    <property type="component" value="Unassembled WGS sequence"/>
</dbReference>
<keyword evidence="2" id="KW-1185">Reference proteome</keyword>
<organism evidence="1 2">
    <name type="scientific">Naganishia vaughanmartiniae</name>
    <dbReference type="NCBI Taxonomy" id="1424756"/>
    <lineage>
        <taxon>Eukaryota</taxon>
        <taxon>Fungi</taxon>
        <taxon>Dikarya</taxon>
        <taxon>Basidiomycota</taxon>
        <taxon>Agaricomycotina</taxon>
        <taxon>Tremellomycetes</taxon>
        <taxon>Filobasidiales</taxon>
        <taxon>Filobasidiaceae</taxon>
        <taxon>Naganishia</taxon>
    </lineage>
</organism>
<gene>
    <name evidence="1" type="ORF">QFC22_003960</name>
</gene>
<reference evidence="1" key="1">
    <citation type="submission" date="2023-04" db="EMBL/GenBank/DDBJ databases">
        <title>Draft Genome sequencing of Naganishia species isolated from polar environments using Oxford Nanopore Technology.</title>
        <authorList>
            <person name="Leo P."/>
            <person name="Venkateswaran K."/>
        </authorList>
    </citation>
    <scope>NUCLEOTIDE SEQUENCE</scope>
    <source>
        <strain evidence="1">MNA-CCFEE 5425</strain>
    </source>
</reference>
<protein>
    <submittedName>
        <fullName evidence="1">Uncharacterized protein</fullName>
    </submittedName>
</protein>
<sequence length="504" mass="55242">MQVRCEKGGLRRVLMNLIGNSLKFTQHGYVQVTLRALADEPINGQLPIEMGVIDTGKGISKTFLKEQLFHPFSQENPLQQGTGLGLAIVNSIVRSDSVNGKVDVWSSEGLGTEIRVSLNVEVEPDASQDPESTSDSSNSQADPSEEQFGQDLWVSLHNFDHEHRGYVLNERVVAGYAGWWGFHVLDQTSELGDIMICNEECAIMEQLLKENDFARPILVLTANRTSRMSTVVTNYIKGGGFAQMVFKPVGPERLSAALRAAVAAFDASTPSQGTGTKSLRSDYFSPAMSPIYPGRSPASSDHSVASSSGPHRTYPRRVSGVSQIGDQLRPPVYRDSSTSTIGSSYLYETPSSHAPHSKHFVMMQSEAGPGHLTRRRSEEDRSLRRPLLRPGMAPRSTTYHDVIPTVDERQDFSTSQLEMETESSSAPGSPVSTISLADGGVMLKISAPPVEQPKGRVARVLLVDDNHINLQLLAAYLKKRVSMSPSSFASVHCLIRPVYFWVEI</sequence>
<name>A0ACC2X5W1_9TREE</name>
<accession>A0ACC2X5W1</accession>
<comment type="caution">
    <text evidence="1">The sequence shown here is derived from an EMBL/GenBank/DDBJ whole genome shotgun (WGS) entry which is preliminary data.</text>
</comment>
<evidence type="ECO:0000313" key="2">
    <source>
        <dbReference type="Proteomes" id="UP001243375"/>
    </source>
</evidence>
<evidence type="ECO:0000313" key="1">
    <source>
        <dbReference type="EMBL" id="KAJ9118739.1"/>
    </source>
</evidence>